<dbReference type="EMBL" id="CP041969">
    <property type="protein sequence ID" value="QMV40730.1"/>
    <property type="molecule type" value="Genomic_DNA"/>
</dbReference>
<evidence type="ECO:0000256" key="3">
    <source>
        <dbReference type="ARBA" id="ARBA00022448"/>
    </source>
</evidence>
<gene>
    <name evidence="9" type="ORF">FPL14_05580</name>
</gene>
<evidence type="ECO:0000313" key="10">
    <source>
        <dbReference type="Proteomes" id="UP000515679"/>
    </source>
</evidence>
<dbReference type="NCBIfam" id="TIGR00912">
    <property type="entry name" value="2A0309"/>
    <property type="match status" value="1"/>
</dbReference>
<dbReference type="GO" id="GO:0016020">
    <property type="term" value="C:membrane"/>
    <property type="evidence" value="ECO:0007669"/>
    <property type="project" value="UniProtKB-SubCell"/>
</dbReference>
<keyword evidence="3" id="KW-0813">Transport</keyword>
<dbReference type="InterPro" id="IPR004761">
    <property type="entry name" value="Spore_GerAB"/>
</dbReference>
<feature type="transmembrane region" description="Helical" evidence="8">
    <location>
        <begin position="191"/>
        <end position="208"/>
    </location>
</feature>
<dbReference type="Pfam" id="PF03845">
    <property type="entry name" value="Spore_permease"/>
    <property type="match status" value="1"/>
</dbReference>
<keyword evidence="7 8" id="KW-0472">Membrane</keyword>
<evidence type="ECO:0000256" key="6">
    <source>
        <dbReference type="ARBA" id="ARBA00022989"/>
    </source>
</evidence>
<dbReference type="Gene3D" id="1.20.1740.10">
    <property type="entry name" value="Amino acid/polyamine transporter I"/>
    <property type="match status" value="1"/>
</dbReference>
<feature type="transmembrane region" description="Helical" evidence="8">
    <location>
        <begin position="215"/>
        <end position="240"/>
    </location>
</feature>
<dbReference type="GO" id="GO:0009847">
    <property type="term" value="P:spore germination"/>
    <property type="evidence" value="ECO:0007669"/>
    <property type="project" value="InterPro"/>
</dbReference>
<keyword evidence="10" id="KW-1185">Reference proteome</keyword>
<dbReference type="PANTHER" id="PTHR34975">
    <property type="entry name" value="SPORE GERMINATION PROTEIN A2"/>
    <property type="match status" value="1"/>
</dbReference>
<dbReference type="RefSeq" id="WP_182302087.1">
    <property type="nucleotide sequence ID" value="NZ_CP041969.1"/>
</dbReference>
<evidence type="ECO:0000256" key="2">
    <source>
        <dbReference type="ARBA" id="ARBA00007998"/>
    </source>
</evidence>
<comment type="similarity">
    <text evidence="2">Belongs to the amino acid-polyamine-organocation (APC) superfamily. Spore germination protein (SGP) (TC 2.A.3.9) family.</text>
</comment>
<evidence type="ECO:0000256" key="5">
    <source>
        <dbReference type="ARBA" id="ARBA00022692"/>
    </source>
</evidence>
<feature type="transmembrane region" description="Helical" evidence="8">
    <location>
        <begin position="115"/>
        <end position="137"/>
    </location>
</feature>
<protein>
    <submittedName>
        <fullName evidence="9">GerAB/ArcD/ProY family transporter</fullName>
    </submittedName>
</protein>
<dbReference type="Proteomes" id="UP000515679">
    <property type="component" value="Chromosome"/>
</dbReference>
<reference evidence="9 10" key="1">
    <citation type="submission" date="2019-07" db="EMBL/GenBank/DDBJ databases">
        <authorList>
            <person name="Kim J.K."/>
            <person name="Cheong H.-M."/>
            <person name="Choi Y."/>
            <person name="Hwang K.J."/>
            <person name="Lee S."/>
            <person name="Choi C."/>
        </authorList>
    </citation>
    <scope>NUCLEOTIDE SEQUENCE [LARGE SCALE GENOMIC DNA]</scope>
    <source>
        <strain evidence="9 10">KS 22</strain>
    </source>
</reference>
<dbReference type="AlphaFoldDB" id="A0A7G5BUU6"/>
<feature type="transmembrane region" description="Helical" evidence="8">
    <location>
        <begin position="306"/>
        <end position="325"/>
    </location>
</feature>
<sequence length="366" mass="42449">MRGYAQNSITLMQFIFLIHGIQVATGVMSLPRELWEKAGTDGWMSLIAGWFINILAGYLIIQVFKRYPDFTLFDLFDKLFGKRLSLLISIPIAIYFTFFAWLIQIKTMLFIKSWFLPQTSDTIIIALFSIPTYMLARKGLRVLGRYGELVFYMTAWMPLILLLVLNNSHWIHLLPLFKEGVMPVLKGVETTTYSLLGFEILFVLYPYLENKKKAMLGVVIANSITILLYLAVTLICFAFFSPDEIGGYNQPLLSMLKVIEFRFLERFDMIILAIYIYVISSTWIPYLYFASFSIAHVLRRQNHSPIITWLVVLLIIIVFVLHPSWNQSNVWQAWMSRYGMMVAYALPVMLWIYVQGNARVNKGESQ</sequence>
<dbReference type="PANTHER" id="PTHR34975:SF2">
    <property type="entry name" value="SPORE GERMINATION PROTEIN A2"/>
    <property type="match status" value="1"/>
</dbReference>
<evidence type="ECO:0000256" key="8">
    <source>
        <dbReference type="SAM" id="Phobius"/>
    </source>
</evidence>
<evidence type="ECO:0000256" key="1">
    <source>
        <dbReference type="ARBA" id="ARBA00004141"/>
    </source>
</evidence>
<keyword evidence="6 8" id="KW-1133">Transmembrane helix</keyword>
<evidence type="ECO:0000256" key="7">
    <source>
        <dbReference type="ARBA" id="ARBA00023136"/>
    </source>
</evidence>
<evidence type="ECO:0000256" key="4">
    <source>
        <dbReference type="ARBA" id="ARBA00022544"/>
    </source>
</evidence>
<dbReference type="KEGG" id="cchl:FPL14_05580"/>
<evidence type="ECO:0000313" key="9">
    <source>
        <dbReference type="EMBL" id="QMV40730.1"/>
    </source>
</evidence>
<proteinExistence type="inferred from homology"/>
<keyword evidence="5 8" id="KW-0812">Transmembrane</keyword>
<name>A0A7G5BUU6_9BACL</name>
<feature type="transmembrane region" description="Helical" evidence="8">
    <location>
        <begin position="84"/>
        <end position="103"/>
    </location>
</feature>
<feature type="transmembrane region" description="Helical" evidence="8">
    <location>
        <begin position="270"/>
        <end position="294"/>
    </location>
</feature>
<organism evidence="9 10">
    <name type="scientific">Cohnella cholangitidis</name>
    <dbReference type="NCBI Taxonomy" id="2598458"/>
    <lineage>
        <taxon>Bacteria</taxon>
        <taxon>Bacillati</taxon>
        <taxon>Bacillota</taxon>
        <taxon>Bacilli</taxon>
        <taxon>Bacillales</taxon>
        <taxon>Paenibacillaceae</taxon>
        <taxon>Cohnella</taxon>
    </lineage>
</organism>
<feature type="transmembrane region" description="Helical" evidence="8">
    <location>
        <begin position="12"/>
        <end position="31"/>
    </location>
</feature>
<keyword evidence="4" id="KW-0309">Germination</keyword>
<feature type="transmembrane region" description="Helical" evidence="8">
    <location>
        <begin position="337"/>
        <end position="354"/>
    </location>
</feature>
<feature type="transmembrane region" description="Helical" evidence="8">
    <location>
        <begin position="149"/>
        <end position="171"/>
    </location>
</feature>
<feature type="transmembrane region" description="Helical" evidence="8">
    <location>
        <begin position="43"/>
        <end position="64"/>
    </location>
</feature>
<comment type="subcellular location">
    <subcellularLocation>
        <location evidence="1">Membrane</location>
        <topology evidence="1">Multi-pass membrane protein</topology>
    </subcellularLocation>
</comment>
<accession>A0A7G5BUU6</accession>